<feature type="non-terminal residue" evidence="1">
    <location>
        <position position="171"/>
    </location>
</feature>
<evidence type="ECO:0000313" key="1">
    <source>
        <dbReference type="EMBL" id="CAE7374271.1"/>
    </source>
</evidence>
<feature type="non-terminal residue" evidence="1">
    <location>
        <position position="1"/>
    </location>
</feature>
<organism evidence="1 2">
    <name type="scientific">Symbiodinium pilosum</name>
    <name type="common">Dinoflagellate</name>
    <dbReference type="NCBI Taxonomy" id="2952"/>
    <lineage>
        <taxon>Eukaryota</taxon>
        <taxon>Sar</taxon>
        <taxon>Alveolata</taxon>
        <taxon>Dinophyceae</taxon>
        <taxon>Suessiales</taxon>
        <taxon>Symbiodiniaceae</taxon>
        <taxon>Symbiodinium</taxon>
    </lineage>
</organism>
<proteinExistence type="predicted"/>
<sequence>DKINADFNGFRSSCEKVQNEAQAALSNIDVDKNEMASFRSYHKTLKAAETHAKEKRMLQRPDAVRSVENIVKGAKLLWGLKNAAAQQDKGKCKQIVQEIKGSNLVKDVKAALLDVDSLHDEAWRPYDLKDACLEFVLCRQLRAGWNRLDVTPADIETHVFSAFNRAMTEDA</sequence>
<gene>
    <name evidence="1" type="ORF">SPIL2461_LOCUS9084</name>
</gene>
<accession>A0A812QHQ8</accession>
<name>A0A812QHQ8_SYMPI</name>
<dbReference type="Proteomes" id="UP000649617">
    <property type="component" value="Unassembled WGS sequence"/>
</dbReference>
<dbReference type="AlphaFoldDB" id="A0A812QHQ8"/>
<evidence type="ECO:0000313" key="2">
    <source>
        <dbReference type="Proteomes" id="UP000649617"/>
    </source>
</evidence>
<reference evidence="1" key="1">
    <citation type="submission" date="2021-02" db="EMBL/GenBank/DDBJ databases">
        <authorList>
            <person name="Dougan E. K."/>
            <person name="Rhodes N."/>
            <person name="Thang M."/>
            <person name="Chan C."/>
        </authorList>
    </citation>
    <scope>NUCLEOTIDE SEQUENCE</scope>
</reference>
<comment type="caution">
    <text evidence="1">The sequence shown here is derived from an EMBL/GenBank/DDBJ whole genome shotgun (WGS) entry which is preliminary data.</text>
</comment>
<dbReference type="EMBL" id="CAJNIZ010015556">
    <property type="protein sequence ID" value="CAE7374271.1"/>
    <property type="molecule type" value="Genomic_DNA"/>
</dbReference>
<keyword evidence="2" id="KW-1185">Reference proteome</keyword>
<protein>
    <submittedName>
        <fullName evidence="1">Uncharacterized protein</fullName>
    </submittedName>
</protein>